<feature type="transmembrane region" description="Helical" evidence="1">
    <location>
        <begin position="21"/>
        <end position="44"/>
    </location>
</feature>
<evidence type="ECO:0000259" key="2">
    <source>
        <dbReference type="Pfam" id="PF13116"/>
    </source>
</evidence>
<gene>
    <name evidence="3" type="ORF">R0135_07435</name>
</gene>
<dbReference type="InterPro" id="IPR011836">
    <property type="entry name" value="YhdP"/>
</dbReference>
<feature type="domain" description="YhdP central" evidence="2">
    <location>
        <begin position="21"/>
        <end position="1279"/>
    </location>
</feature>
<dbReference type="PANTHER" id="PTHR38690:SF1">
    <property type="entry name" value="PROTEASE"/>
    <property type="match status" value="1"/>
</dbReference>
<dbReference type="RefSeq" id="WP_407349626.1">
    <property type="nucleotide sequence ID" value="NZ_CP136864.1"/>
</dbReference>
<dbReference type="Proteomes" id="UP001626537">
    <property type="component" value="Chromosome"/>
</dbReference>
<reference evidence="3 4" key="1">
    <citation type="submission" date="2023-10" db="EMBL/GenBank/DDBJ databases">
        <title>Two novel species belonging to the OM43/NOR5 clade.</title>
        <authorList>
            <person name="Park M."/>
        </authorList>
    </citation>
    <scope>NUCLEOTIDE SEQUENCE [LARGE SCALE GENOMIC DNA]</scope>
    <source>
        <strain evidence="3 4">IMCC43200</strain>
    </source>
</reference>
<sequence length="1304" mass="139359">MNDHSSEESLSLRGLHALAPWAWRLLVVLVVLLAVYVAAGRYLMTQMPALRDPVLEQINRKLPFSVSVDSLSGGWDAFSPELSFSGLKITQTDEQSPPIAIGRGSFRLDVPASILAGSLQLSRMTVAGLALDARLSEEGAIEIVGFTAGGGADLKAWLEDFLPNVERVALSENALRFETPGGSINLAVDLLLEREGNDRRLHGMVTGESIALEVNAEGVGNPLKPLSWTGDVFVDAKSSDLAALSNLWSSLDLPFRLAGSASAQFWLARAAGDSTATMRWDSAALQLDEPTGAWSLPLDALSFEAALEQRARHWSLLTEDFHIERAGQALDLHRAQFDWWGQALRIRASDLGLSALPTLLAAAPGLPQGLRDVLPSLAPAGTLSVLELRLDDLSDPANSWQLRSAIDDVSVSSWRNTPALTGVTGYLELAPGSGHLKLDAQDFSMHYPSVYREPLRYADALGDVYLSWDSAGLRIDSGLMRLIGDEGKASGLFAVDVPFSERVTGVELELLIGLRDSEVQKRAKYLPFTLPGPLLGWLDRSIVEGKVDRAGFIWRGSTRRGNFPHMTVQLFLDTSEATLSYDPAWPILTDVNATIWVDDKRTWGRAPTARSEGAQLTDLMVRVLPRAPGVLLDVAGHIDGPASAAQVLLSDSPLRDITNSVFADWRFGGSLEGDLALTLPIGGEASGPDVDLSLQLTEASAEIAQLSLGVDKIRGQLRYRTREGFAGSGLQGETLGGHVALGALAETEGGDQGMDLSLDGELETSAIASWLSQPLLGFATGTTAFSGQLMLSDKSDPRFHLSSDLLGVIFDVPRPFAKTPEQPFSFDLNIPLVADPVMDIELGERLSMQLVLAGNSLAKLAASVGGAAVDLGSCEQRLCLAGTLSSLDITQWSDFYRRYGAQASDTLSVQSTAFDAAQSMSSLPALENVEPEAGMSYQIDSLDVGQLSLATRDFGRARVDLWGVENLWQGAIESASVQGSLTRKNGELHLLLEHLDIGGLGGGEPVTLDQVRATLPSMRVDVLELRSGERTLGGVGFDMDTAQTDGALYATGIEGSLWGMQLDAPQPGMLRWFKDGDSEVTALEIDGAYSDFGEVMSAAGFAPTLESESGSMSLRLHWPGPPTAFSVLETDGSILLAARNGRLLESGPGALSMISFLNFAEILRGLSLSHMFESGIPFVTASTELYLQKGILEVADLQIDGAASAFAFTGLSDLALGNINGELLVTLPVANNLPWVAALAAGPAVAAGVFVVSKVFEKQVNRMSSAVYEVSGPMETPTVKFRRLFDDKLTPRPEVPEGSETDAG</sequence>
<name>A0ABZ0I965_9GAMM</name>
<keyword evidence="1" id="KW-0812">Transmembrane</keyword>
<dbReference type="EMBL" id="CP136864">
    <property type="protein sequence ID" value="WOJ94995.1"/>
    <property type="molecule type" value="Genomic_DNA"/>
</dbReference>
<dbReference type="PANTHER" id="PTHR38690">
    <property type="entry name" value="PROTEASE-RELATED"/>
    <property type="match status" value="1"/>
</dbReference>
<protein>
    <submittedName>
        <fullName evidence="3">DUF3971 domain-containing protein</fullName>
    </submittedName>
</protein>
<evidence type="ECO:0000313" key="4">
    <source>
        <dbReference type="Proteomes" id="UP001626537"/>
    </source>
</evidence>
<dbReference type="Pfam" id="PF13116">
    <property type="entry name" value="YhdP"/>
    <property type="match status" value="1"/>
</dbReference>
<organism evidence="3 4">
    <name type="scientific">Congregibacter variabilis</name>
    <dbReference type="NCBI Taxonomy" id="3081200"/>
    <lineage>
        <taxon>Bacteria</taxon>
        <taxon>Pseudomonadati</taxon>
        <taxon>Pseudomonadota</taxon>
        <taxon>Gammaproteobacteria</taxon>
        <taxon>Cellvibrionales</taxon>
        <taxon>Halieaceae</taxon>
        <taxon>Congregibacter</taxon>
    </lineage>
</organism>
<evidence type="ECO:0000313" key="3">
    <source>
        <dbReference type="EMBL" id="WOJ94995.1"/>
    </source>
</evidence>
<dbReference type="InterPro" id="IPR025263">
    <property type="entry name" value="YhdP_central"/>
</dbReference>
<proteinExistence type="predicted"/>
<keyword evidence="1" id="KW-1133">Transmembrane helix</keyword>
<keyword evidence="1" id="KW-0472">Membrane</keyword>
<evidence type="ECO:0000256" key="1">
    <source>
        <dbReference type="SAM" id="Phobius"/>
    </source>
</evidence>
<keyword evidence="4" id="KW-1185">Reference proteome</keyword>
<accession>A0ABZ0I965</accession>